<dbReference type="OrthoDB" id="6626443at2759"/>
<evidence type="ECO:0000256" key="1">
    <source>
        <dbReference type="SAM" id="MobiDB-lite"/>
    </source>
</evidence>
<accession>A0A9P0NK90</accession>
<keyword evidence="2" id="KW-0732">Signal</keyword>
<feature type="chain" id="PRO_5040489548" evidence="2">
    <location>
        <begin position="26"/>
        <end position="264"/>
    </location>
</feature>
<proteinExistence type="predicted"/>
<feature type="region of interest" description="Disordered" evidence="1">
    <location>
        <begin position="178"/>
        <end position="199"/>
    </location>
</feature>
<reference evidence="3" key="2">
    <citation type="submission" date="2022-10" db="EMBL/GenBank/DDBJ databases">
        <authorList>
            <consortium name="ENA_rothamsted_submissions"/>
            <consortium name="culmorum"/>
            <person name="King R."/>
        </authorList>
    </citation>
    <scope>NUCLEOTIDE SEQUENCE</scope>
</reference>
<protein>
    <submittedName>
        <fullName evidence="3">Uncharacterized protein</fullName>
    </submittedName>
</protein>
<feature type="compositionally biased region" description="Basic and acidic residues" evidence="1">
    <location>
        <begin position="183"/>
        <end position="192"/>
    </location>
</feature>
<dbReference type="EMBL" id="OU899036">
    <property type="protein sequence ID" value="CAH1732671.1"/>
    <property type="molecule type" value="Genomic_DNA"/>
</dbReference>
<reference evidence="3" key="1">
    <citation type="submission" date="2022-02" db="EMBL/GenBank/DDBJ databases">
        <authorList>
            <person name="King R."/>
        </authorList>
    </citation>
    <scope>NUCLEOTIDE SEQUENCE</scope>
</reference>
<name>A0A9P0NK90_APHGO</name>
<gene>
    <name evidence="3" type="ORF">APHIGO_LOCUS9125</name>
</gene>
<dbReference type="AlphaFoldDB" id="A0A9P0NK90"/>
<sequence length="264" mass="29054">MSLYLSFFFILSFNVIIFNLPSSHGNDTGYHVSTISQELTLGEYLTYLLTGSLPNRFKYSHSKGCYVISGQAGLYKNDLKRKNGKGYKAIPRWKYYLSKLSPVQTAKDILSLSKALTGFGGKNYGDFGSSDDVNLDNPDDDSDNDTDGGPKNGKNNEMSGMFPTNFLSTLSDTLKWGSNDENIDNKSDKKDDEKDDDSTGIMQMAEDVLESDTAKEVAMEVAKTGIELLVPGGPVIVGAINKYEESQKKAEAVENVVDKVPKFK</sequence>
<dbReference type="Proteomes" id="UP001154329">
    <property type="component" value="Chromosome 3"/>
</dbReference>
<feature type="compositionally biased region" description="Acidic residues" evidence="1">
    <location>
        <begin position="133"/>
        <end position="146"/>
    </location>
</feature>
<feature type="region of interest" description="Disordered" evidence="1">
    <location>
        <begin position="128"/>
        <end position="162"/>
    </location>
</feature>
<evidence type="ECO:0000313" key="4">
    <source>
        <dbReference type="Proteomes" id="UP001154329"/>
    </source>
</evidence>
<keyword evidence="4" id="KW-1185">Reference proteome</keyword>
<feature type="signal peptide" evidence="2">
    <location>
        <begin position="1"/>
        <end position="25"/>
    </location>
</feature>
<organism evidence="3 4">
    <name type="scientific">Aphis gossypii</name>
    <name type="common">Cotton aphid</name>
    <dbReference type="NCBI Taxonomy" id="80765"/>
    <lineage>
        <taxon>Eukaryota</taxon>
        <taxon>Metazoa</taxon>
        <taxon>Ecdysozoa</taxon>
        <taxon>Arthropoda</taxon>
        <taxon>Hexapoda</taxon>
        <taxon>Insecta</taxon>
        <taxon>Pterygota</taxon>
        <taxon>Neoptera</taxon>
        <taxon>Paraneoptera</taxon>
        <taxon>Hemiptera</taxon>
        <taxon>Sternorrhyncha</taxon>
        <taxon>Aphidomorpha</taxon>
        <taxon>Aphidoidea</taxon>
        <taxon>Aphididae</taxon>
        <taxon>Aphidini</taxon>
        <taxon>Aphis</taxon>
        <taxon>Aphis</taxon>
    </lineage>
</organism>
<evidence type="ECO:0000256" key="2">
    <source>
        <dbReference type="SAM" id="SignalP"/>
    </source>
</evidence>
<evidence type="ECO:0000313" key="3">
    <source>
        <dbReference type="EMBL" id="CAH1732671.1"/>
    </source>
</evidence>